<feature type="compositionally biased region" description="Basic and acidic residues" evidence="2">
    <location>
        <begin position="292"/>
        <end position="308"/>
    </location>
</feature>
<dbReference type="PANTHER" id="PTHR13037">
    <property type="entry name" value="FORMIN"/>
    <property type="match status" value="1"/>
</dbReference>
<feature type="compositionally biased region" description="Basic and acidic residues" evidence="2">
    <location>
        <begin position="394"/>
        <end position="412"/>
    </location>
</feature>
<dbReference type="AlphaFoldDB" id="A0A813I569"/>
<feature type="compositionally biased region" description="Basic and acidic residues" evidence="2">
    <location>
        <begin position="72"/>
        <end position="89"/>
    </location>
</feature>
<feature type="compositionally biased region" description="Polar residues" evidence="2">
    <location>
        <begin position="1044"/>
        <end position="1055"/>
    </location>
</feature>
<evidence type="ECO:0000256" key="2">
    <source>
        <dbReference type="SAM" id="MobiDB-lite"/>
    </source>
</evidence>
<feature type="compositionally biased region" description="Basic and acidic residues" evidence="2">
    <location>
        <begin position="512"/>
        <end position="530"/>
    </location>
</feature>
<feature type="compositionally biased region" description="Basic and acidic residues" evidence="2">
    <location>
        <begin position="242"/>
        <end position="251"/>
    </location>
</feature>
<feature type="compositionally biased region" description="Basic and acidic residues" evidence="2">
    <location>
        <begin position="338"/>
        <end position="356"/>
    </location>
</feature>
<feature type="region of interest" description="Disordered" evidence="2">
    <location>
        <begin position="242"/>
        <end position="655"/>
    </location>
</feature>
<reference evidence="3" key="1">
    <citation type="submission" date="2021-02" db="EMBL/GenBank/DDBJ databases">
        <authorList>
            <person name="Dougan E. K."/>
            <person name="Rhodes N."/>
            <person name="Thang M."/>
            <person name="Chan C."/>
        </authorList>
    </citation>
    <scope>NUCLEOTIDE SEQUENCE</scope>
</reference>
<feature type="region of interest" description="Disordered" evidence="2">
    <location>
        <begin position="710"/>
        <end position="757"/>
    </location>
</feature>
<evidence type="ECO:0000313" key="3">
    <source>
        <dbReference type="EMBL" id="CAE8645702.1"/>
    </source>
</evidence>
<feature type="compositionally biased region" description="Low complexity" evidence="2">
    <location>
        <begin position="712"/>
        <end position="724"/>
    </location>
</feature>
<feature type="compositionally biased region" description="Low complexity" evidence="2">
    <location>
        <begin position="53"/>
        <end position="65"/>
    </location>
</feature>
<dbReference type="Proteomes" id="UP000626109">
    <property type="component" value="Unassembled WGS sequence"/>
</dbReference>
<feature type="compositionally biased region" description="Basic and acidic residues" evidence="2">
    <location>
        <begin position="568"/>
        <end position="586"/>
    </location>
</feature>
<dbReference type="PANTHER" id="PTHR13037:SF24">
    <property type="entry name" value="POLYCOMB PROTEIN PCL-RELATED"/>
    <property type="match status" value="1"/>
</dbReference>
<feature type="region of interest" description="Disordered" evidence="2">
    <location>
        <begin position="35"/>
        <end position="96"/>
    </location>
</feature>
<evidence type="ECO:0000256" key="1">
    <source>
        <dbReference type="ARBA" id="ARBA00022581"/>
    </source>
</evidence>
<evidence type="ECO:0000313" key="4">
    <source>
        <dbReference type="Proteomes" id="UP000626109"/>
    </source>
</evidence>
<feature type="compositionally biased region" description="Basic and acidic residues" evidence="2">
    <location>
        <begin position="484"/>
        <end position="502"/>
    </location>
</feature>
<keyword evidence="1" id="KW-0945">Host-virus interaction</keyword>
<accession>A0A813I569</accession>
<feature type="compositionally biased region" description="Basic and acidic residues" evidence="2">
    <location>
        <begin position="366"/>
        <end position="381"/>
    </location>
</feature>
<gene>
    <name evidence="3" type="ORF">PGLA2088_LOCUS4140</name>
</gene>
<comment type="caution">
    <text evidence="3">The sequence shown here is derived from an EMBL/GenBank/DDBJ whole genome shotgun (WGS) entry which is preliminary data.</text>
</comment>
<feature type="compositionally biased region" description="Basic and acidic residues" evidence="2">
    <location>
        <begin position="596"/>
        <end position="611"/>
    </location>
</feature>
<name>A0A813I569_POLGL</name>
<protein>
    <submittedName>
        <fullName evidence="3">Uncharacterized protein</fullName>
    </submittedName>
</protein>
<feature type="compositionally biased region" description="Basic and acidic residues" evidence="2">
    <location>
        <begin position="540"/>
        <end position="555"/>
    </location>
</feature>
<feature type="region of interest" description="Disordered" evidence="2">
    <location>
        <begin position="1031"/>
        <end position="1055"/>
    </location>
</feature>
<proteinExistence type="predicted"/>
<feature type="compositionally biased region" description="Basic and acidic residues" evidence="2">
    <location>
        <begin position="422"/>
        <end position="440"/>
    </location>
</feature>
<sequence length="1055" mass="116174">MLAHSPKKCFGGSLEAISVSPFMLCHRPGEYAMSPKKSFMSGRRSAESPGRNSSPGSASQCSASAIHAGPGQRREFGPHSRYVYEDDHSPSAPTFGLGSSGSFRVVDISKMNEGRHSWCREDSFLTPAGLNATPDIEDAPPSFQVCTEKGQGRRQRGPSGGKGPVVAECRFRAHAFQCGFSPQSLEALTKPICEAIVGHIRPDIGRGDARITALEQKIGGFLVILEQMRDFATGKVLVRDVDSQTDKRESDEPPLPPPPPSDKVLVRDVDSQTDKHESDEHPLPPPPPSDRVLVRDVDSQTDKHESDQHPLPPPPPSDKESDDILCHLLGMLTPSDKVLVRDVDSQTDKHESDEHPLPPPPPSDEVLVRDADNQTDEHGSDEPPLPPPPPSDKVLVRDVDSQTDKHESDEHPLPPPPPSDKVLVRDVDSQTDKHESDEHPLPPPPPSDKVLVRDVDSQTDKHDSPDKHESDQHPLPPPPPSDKVLVRDVDSQTDKHESDEHPLPPPPPSDKVLVRDVDSQTDKHESDEHPLPPPPPSDKVLVRDVDSQTDKHESDQYPLPPPPPSDKVLVRDVDSQTDKHESDEHPLPPPPPSDEVLVRDVDSQTDKHESDEPPLPSPSQAQDGDSQTDKVLAQDADSQTHRHGSDEPLPPPPCRWQMICRRFQQNEQRRSTRHRLWKRRQARKRWLLRRCRRQALAELRRTAAGLAVGFFNNNNNNSSNNNNKNDNDNDDNNNNNNNDNSLASGAGSSAMEEEEEEIVEWGGVVNANQTSVQNQEIANKSEQNIYTGQHVHSHGGGGGGGGTTTVVQHREQGGAIPRGLRALVVVQQEVQTCLAELRSIQACLLKVLDAWPEEGGWARLCRFWCCCCCNRRPTKGTITLKVETDVGKVIDEIRLMRKWLSENMKDNDSPSSSRISFFSFCCKRSKKITPSSVSPTSGPAIVIPSVTPIIDSMALRSLEAWTQKLLEQSTNKMHSQTEAVRVELRSELGSLRSLIQSLLQEIKGPIAQVAGTQLAMQGIVVNVPAGKRVVKKKQQQQSSLRSSASTMDASPQASP</sequence>
<organism evidence="3 4">
    <name type="scientific">Polarella glacialis</name>
    <name type="common">Dinoflagellate</name>
    <dbReference type="NCBI Taxonomy" id="89957"/>
    <lineage>
        <taxon>Eukaryota</taxon>
        <taxon>Sar</taxon>
        <taxon>Alveolata</taxon>
        <taxon>Dinophyceae</taxon>
        <taxon>Suessiales</taxon>
        <taxon>Suessiaceae</taxon>
        <taxon>Polarella</taxon>
    </lineage>
</organism>
<dbReference type="EMBL" id="CAJNNW010003737">
    <property type="protein sequence ID" value="CAE8645702.1"/>
    <property type="molecule type" value="Genomic_DNA"/>
</dbReference>
<feature type="compositionally biased region" description="Basic and acidic residues" evidence="2">
    <location>
        <begin position="264"/>
        <end position="282"/>
    </location>
</feature>
<feature type="compositionally biased region" description="Basic and acidic residues" evidence="2">
    <location>
        <begin position="450"/>
        <end position="472"/>
    </location>
</feature>
<feature type="compositionally biased region" description="Low complexity" evidence="2">
    <location>
        <begin position="732"/>
        <end position="750"/>
    </location>
</feature>